<evidence type="ECO:0000313" key="2">
    <source>
        <dbReference type="Proteomes" id="UP001371456"/>
    </source>
</evidence>
<dbReference type="Proteomes" id="UP001371456">
    <property type="component" value="Unassembled WGS sequence"/>
</dbReference>
<reference evidence="1 2" key="1">
    <citation type="submission" date="2024-02" db="EMBL/GenBank/DDBJ databases">
        <title>de novo genome assembly of Solanum bulbocastanum strain 11H21.</title>
        <authorList>
            <person name="Hosaka A.J."/>
        </authorList>
    </citation>
    <scope>NUCLEOTIDE SEQUENCE [LARGE SCALE GENOMIC DNA]</scope>
    <source>
        <tissue evidence="1">Young leaves</tissue>
    </source>
</reference>
<proteinExistence type="predicted"/>
<accession>A0AAN8SJP2</accession>
<evidence type="ECO:0000313" key="1">
    <source>
        <dbReference type="EMBL" id="KAK6770789.1"/>
    </source>
</evidence>
<gene>
    <name evidence="1" type="ORF">RDI58_031960</name>
</gene>
<organism evidence="1 2">
    <name type="scientific">Solanum bulbocastanum</name>
    <name type="common">Wild potato</name>
    <dbReference type="NCBI Taxonomy" id="147425"/>
    <lineage>
        <taxon>Eukaryota</taxon>
        <taxon>Viridiplantae</taxon>
        <taxon>Streptophyta</taxon>
        <taxon>Embryophyta</taxon>
        <taxon>Tracheophyta</taxon>
        <taxon>Spermatophyta</taxon>
        <taxon>Magnoliopsida</taxon>
        <taxon>eudicotyledons</taxon>
        <taxon>Gunneridae</taxon>
        <taxon>Pentapetalae</taxon>
        <taxon>asterids</taxon>
        <taxon>lamiids</taxon>
        <taxon>Solanales</taxon>
        <taxon>Solanaceae</taxon>
        <taxon>Solanoideae</taxon>
        <taxon>Solaneae</taxon>
        <taxon>Solanum</taxon>
    </lineage>
</organism>
<comment type="caution">
    <text evidence="1">The sequence shown here is derived from an EMBL/GenBank/DDBJ whole genome shotgun (WGS) entry which is preliminary data.</text>
</comment>
<dbReference type="EMBL" id="JBANQN010000408">
    <property type="protein sequence ID" value="KAK6770789.1"/>
    <property type="molecule type" value="Genomic_DNA"/>
</dbReference>
<protein>
    <submittedName>
        <fullName evidence="1">Uncharacterized protein</fullName>
    </submittedName>
</protein>
<dbReference type="AlphaFoldDB" id="A0AAN8SJP2"/>
<sequence>MKFLRGQPGYGCFIYHQVAMNTIW</sequence>
<keyword evidence="2" id="KW-1185">Reference proteome</keyword>
<name>A0AAN8SJP2_SOLBU</name>